<evidence type="ECO:0000313" key="1">
    <source>
        <dbReference type="EMBL" id="DAE09345.1"/>
    </source>
</evidence>
<dbReference type="EMBL" id="BK015486">
    <property type="protein sequence ID" value="DAE09345.1"/>
    <property type="molecule type" value="Genomic_DNA"/>
</dbReference>
<protein>
    <submittedName>
        <fullName evidence="1">Uncharacterized protein</fullName>
    </submittedName>
</protein>
<accession>A0A8S5PSA4</accession>
<proteinExistence type="predicted"/>
<name>A0A8S5PSA4_9CAUD</name>
<sequence length="182" mass="21076">MRYCNKGYKVMIELEKNELVYDIKNTAFSFADSYSKQKGIDAKQLKNVFDVSEEGNRDKLARILDSAVEDCREMLFRFTKVEMLGGGFDSNEWEECIGSPTNDEDAYYLAMRMPQGFSKTSVHTMTVYLHDYIVNQCLYEWLMIVFPDGADRFWALAEDKKQKIKDASNRSAGRARIALHPF</sequence>
<organism evidence="1">
    <name type="scientific">Podoviridae sp. ct5cR14</name>
    <dbReference type="NCBI Taxonomy" id="2825220"/>
    <lineage>
        <taxon>Viruses</taxon>
        <taxon>Duplodnaviria</taxon>
        <taxon>Heunggongvirae</taxon>
        <taxon>Uroviricota</taxon>
        <taxon>Caudoviricetes</taxon>
    </lineage>
</organism>
<reference evidence="1" key="1">
    <citation type="journal article" date="2021" name="Proc. Natl. Acad. Sci. U.S.A.">
        <title>A Catalog of Tens of Thousands of Viruses from Human Metagenomes Reveals Hidden Associations with Chronic Diseases.</title>
        <authorList>
            <person name="Tisza M.J."/>
            <person name="Buck C.B."/>
        </authorList>
    </citation>
    <scope>NUCLEOTIDE SEQUENCE</scope>
    <source>
        <strain evidence="1">Ct5cR14</strain>
    </source>
</reference>